<dbReference type="STRING" id="1193182.BN11_650033"/>
<dbReference type="Proteomes" id="UP000035763">
    <property type="component" value="Unassembled WGS sequence"/>
</dbReference>
<dbReference type="InterPro" id="IPR003111">
    <property type="entry name" value="Lon_prtase_N"/>
</dbReference>
<organism evidence="2 3">
    <name type="scientific">Nostocoides australiense Ben110</name>
    <dbReference type="NCBI Taxonomy" id="1193182"/>
    <lineage>
        <taxon>Bacteria</taxon>
        <taxon>Bacillati</taxon>
        <taxon>Actinomycetota</taxon>
        <taxon>Actinomycetes</taxon>
        <taxon>Micrococcales</taxon>
        <taxon>Intrasporangiaceae</taxon>
        <taxon>Nostocoides</taxon>
    </lineage>
</organism>
<evidence type="ECO:0000313" key="3">
    <source>
        <dbReference type="Proteomes" id="UP000035763"/>
    </source>
</evidence>
<evidence type="ECO:0000313" key="2">
    <source>
        <dbReference type="EMBL" id="CCH75360.1"/>
    </source>
</evidence>
<feature type="domain" description="Lon N-terminal" evidence="1">
    <location>
        <begin position="5"/>
        <end position="141"/>
    </location>
</feature>
<protein>
    <recommendedName>
        <fullName evidence="1">Lon N-terminal domain-containing protein</fullName>
    </recommendedName>
</protein>
<dbReference type="Gene3D" id="2.30.130.40">
    <property type="entry name" value="LON domain-like"/>
    <property type="match status" value="1"/>
</dbReference>
<comment type="caution">
    <text evidence="2">The sequence shown here is derived from an EMBL/GenBank/DDBJ whole genome shotgun (WGS) entry which is preliminary data.</text>
</comment>
<proteinExistence type="predicted"/>
<dbReference type="InterPro" id="IPR015947">
    <property type="entry name" value="PUA-like_sf"/>
</dbReference>
<evidence type="ECO:0000259" key="1">
    <source>
        <dbReference type="Pfam" id="PF02190"/>
    </source>
</evidence>
<dbReference type="InterPro" id="IPR046336">
    <property type="entry name" value="Lon_prtase_N_sf"/>
</dbReference>
<sequence>MGAGRAEQLYDVGTAVRVVSVHPIPAGIRVGCVGVQRFRLDARVPGADYLVGEVTWLDEEPGDVDALPELVVQLREAWLTYADSVGAPALLDPPAPVADGVDGDRARALAYAVLDQLRLPLAERQHVLEAVTTRERLQELVARVRREVGLAAALQARPLAPPSVGPSLN</sequence>
<keyword evidence="3" id="KW-1185">Reference proteome</keyword>
<name>W6K2N4_9MICO</name>
<dbReference type="AlphaFoldDB" id="W6K2N4"/>
<accession>W6K2N4</accession>
<dbReference type="EMBL" id="CAJA01000491">
    <property type="protein sequence ID" value="CCH75360.1"/>
    <property type="molecule type" value="Genomic_DNA"/>
</dbReference>
<reference evidence="2 3" key="1">
    <citation type="journal article" date="2013" name="ISME J.">
        <title>A metabolic model for members of the genus Tetrasphaera involved in enhanced biological phosphorus removal.</title>
        <authorList>
            <person name="Kristiansen R."/>
            <person name="Nguyen H.T.T."/>
            <person name="Saunders A.M."/>
            <person name="Nielsen J.L."/>
            <person name="Wimmer R."/>
            <person name="Le V.Q."/>
            <person name="McIlroy S.J."/>
            <person name="Petrovski S."/>
            <person name="Seviour R.J."/>
            <person name="Calteau A."/>
            <person name="Nielsen K.L."/>
            <person name="Nielsen P.H."/>
        </authorList>
    </citation>
    <scope>NUCLEOTIDE SEQUENCE [LARGE SCALE GENOMIC DNA]</scope>
    <source>
        <strain evidence="2 3">Ben110</strain>
    </source>
</reference>
<dbReference type="SUPFAM" id="SSF88697">
    <property type="entry name" value="PUA domain-like"/>
    <property type="match status" value="1"/>
</dbReference>
<dbReference type="Pfam" id="PF02190">
    <property type="entry name" value="LON_substr_bdg"/>
    <property type="match status" value="1"/>
</dbReference>
<gene>
    <name evidence="2" type="ORF">BN11_650033</name>
</gene>
<dbReference type="OrthoDB" id="25394at2"/>